<evidence type="ECO:0000313" key="3">
    <source>
        <dbReference type="Proteomes" id="UP001391051"/>
    </source>
</evidence>
<dbReference type="InterPro" id="IPR053007">
    <property type="entry name" value="CYP450_monoxygenase_sec-met"/>
</dbReference>
<dbReference type="PANTHER" id="PTHR47582">
    <property type="entry name" value="P450, PUTATIVE (EUROFUNG)-RELATED"/>
    <property type="match status" value="1"/>
</dbReference>
<dbReference type="InterPro" id="IPR001128">
    <property type="entry name" value="Cyt_P450"/>
</dbReference>
<dbReference type="PANTHER" id="PTHR47582:SF1">
    <property type="entry name" value="P450, PUTATIVE (EUROFUNG)-RELATED"/>
    <property type="match status" value="1"/>
</dbReference>
<dbReference type="SUPFAM" id="SSF48264">
    <property type="entry name" value="Cytochrome P450"/>
    <property type="match status" value="1"/>
</dbReference>
<dbReference type="EMBL" id="JAQQWE010000007">
    <property type="protein sequence ID" value="KAK7947047.1"/>
    <property type="molecule type" value="Genomic_DNA"/>
</dbReference>
<dbReference type="Proteomes" id="UP001391051">
    <property type="component" value="Unassembled WGS sequence"/>
</dbReference>
<comment type="caution">
    <text evidence="2">The sequence shown here is derived from an EMBL/GenBank/DDBJ whole genome shotgun (WGS) entry which is preliminary data.</text>
</comment>
<name>A0ABR1Q537_9PEZI</name>
<evidence type="ECO:0008006" key="4">
    <source>
        <dbReference type="Google" id="ProtNLM"/>
    </source>
</evidence>
<dbReference type="RefSeq" id="XP_066697081.1">
    <property type="nucleotide sequence ID" value="XM_066847590.1"/>
</dbReference>
<dbReference type="GeneID" id="92080652"/>
<dbReference type="Pfam" id="PF00067">
    <property type="entry name" value="p450"/>
    <property type="match status" value="1"/>
</dbReference>
<organism evidence="2 3">
    <name type="scientific">Apiospora aurea</name>
    <dbReference type="NCBI Taxonomy" id="335848"/>
    <lineage>
        <taxon>Eukaryota</taxon>
        <taxon>Fungi</taxon>
        <taxon>Dikarya</taxon>
        <taxon>Ascomycota</taxon>
        <taxon>Pezizomycotina</taxon>
        <taxon>Sordariomycetes</taxon>
        <taxon>Xylariomycetidae</taxon>
        <taxon>Amphisphaeriales</taxon>
        <taxon>Apiosporaceae</taxon>
        <taxon>Apiospora</taxon>
    </lineage>
</organism>
<feature type="region of interest" description="Disordered" evidence="1">
    <location>
        <begin position="249"/>
        <end position="272"/>
    </location>
</feature>
<keyword evidence="3" id="KW-1185">Reference proteome</keyword>
<gene>
    <name evidence="2" type="ORF">PG986_011368</name>
</gene>
<reference evidence="2 3" key="1">
    <citation type="submission" date="2023-01" db="EMBL/GenBank/DDBJ databases">
        <title>Analysis of 21 Apiospora genomes using comparative genomics revels a genus with tremendous synthesis potential of carbohydrate active enzymes and secondary metabolites.</title>
        <authorList>
            <person name="Sorensen T."/>
        </authorList>
    </citation>
    <scope>NUCLEOTIDE SEQUENCE [LARGE SCALE GENOMIC DNA]</scope>
    <source>
        <strain evidence="2 3">CBS 24483</strain>
    </source>
</reference>
<accession>A0ABR1Q537</accession>
<evidence type="ECO:0000256" key="1">
    <source>
        <dbReference type="SAM" id="MobiDB-lite"/>
    </source>
</evidence>
<dbReference type="InterPro" id="IPR036396">
    <property type="entry name" value="Cyt_P450_sf"/>
</dbReference>
<proteinExistence type="predicted"/>
<evidence type="ECO:0000313" key="2">
    <source>
        <dbReference type="EMBL" id="KAK7947047.1"/>
    </source>
</evidence>
<feature type="compositionally biased region" description="Basic and acidic residues" evidence="1">
    <location>
        <begin position="257"/>
        <end position="272"/>
    </location>
</feature>
<dbReference type="Gene3D" id="1.10.630.10">
    <property type="entry name" value="Cytochrome P450"/>
    <property type="match status" value="1"/>
</dbReference>
<sequence>MSLMLLALPGYLPLTLILLAVLIAIRPQTRIAGFQKDPATIKHVPVLRRIPALGHLFYYARDGSSYYSRLCASTKLPIFAVWTGTAKVTLIQPELAKYLPKLKNVGLNPLALDMFRKSLGFGEFSSALLQEEDEASRQLGHHASRMFREEFIPGQRLRHYAEKVDGYVLSDLEKVSTDEINIEDWVFKCLVGAVGKVIWGASDGPFQETKFLTHLRHFLLNVRELNNPATWFIDKNLLESRRIVRERLAQLSSPKGESQERRDSQEAEQGEKRGGGFLDRICRLCQDHGSTPDGWTDYQLLLIAGLGPNIMSATTWLVYHILNDQHLLDSIRHEIDQLGSDGNSVAIDLSEISEICPLLHATWLEVLRFHGTFLAGRYVREDTTLADTYHLPKGSYALAPLTPHHYDRTVWGEDVDEFKPERFLAQDGKFDPDMKRKLRVFGLFGTICPGRFLATNMAMTLAIRLFSTFDMRPREGEEFVMPKERKDTVVGMMTPDREVVMRVMRRESAKRISMSWKS</sequence>
<protein>
    <recommendedName>
        <fullName evidence="4">Cytochrome P450</fullName>
    </recommendedName>
</protein>